<gene>
    <name evidence="2" type="ORF">TL08_01930</name>
</gene>
<dbReference type="Proteomes" id="UP000095210">
    <property type="component" value="Chromosome"/>
</dbReference>
<feature type="region of interest" description="Disordered" evidence="1">
    <location>
        <begin position="95"/>
        <end position="125"/>
    </location>
</feature>
<organism evidence="2 3">
    <name type="scientific">Actinoalloteichus hymeniacidonis</name>
    <dbReference type="NCBI Taxonomy" id="340345"/>
    <lineage>
        <taxon>Bacteria</taxon>
        <taxon>Bacillati</taxon>
        <taxon>Actinomycetota</taxon>
        <taxon>Actinomycetes</taxon>
        <taxon>Pseudonocardiales</taxon>
        <taxon>Pseudonocardiaceae</taxon>
        <taxon>Actinoalloteichus</taxon>
    </lineage>
</organism>
<dbReference type="EMBL" id="CP014859">
    <property type="protein sequence ID" value="AOS61225.1"/>
    <property type="molecule type" value="Genomic_DNA"/>
</dbReference>
<evidence type="ECO:0000313" key="3">
    <source>
        <dbReference type="Proteomes" id="UP000095210"/>
    </source>
</evidence>
<name>A0AAC9HL63_9PSEU</name>
<reference evidence="3" key="1">
    <citation type="submission" date="2016-03" db="EMBL/GenBank/DDBJ databases">
        <title>Complete genome sequence of the type strain Actinoalloteichus hymeniacidonis DSM 45092.</title>
        <authorList>
            <person name="Schaffert L."/>
            <person name="Albersmeier A."/>
            <person name="Winkler A."/>
            <person name="Kalinowski J."/>
            <person name="Zotchev S."/>
            <person name="Ruckert C."/>
        </authorList>
    </citation>
    <scope>NUCLEOTIDE SEQUENCE [LARGE SCALE GENOMIC DNA]</scope>
    <source>
        <strain evidence="3">HPA177(T) (DSM 45092(T))</strain>
    </source>
</reference>
<dbReference type="AlphaFoldDB" id="A0AAC9HL63"/>
<proteinExistence type="predicted"/>
<sequence length="255" mass="27677">MSVTEVVAQLRQAYALVVEAREAATRAEAAIAAGSEIFAEGTRGSIWPQVREIHTLGRAAREDVELALSELGQAQDIIDGYCFAIAGHGIGPPGVDIGSGGSAGARTPGTEEPPPALSDGGDQRDHYPEWIAERERAGAIIDRDNVDRMSKLPDGRTVWVEGKNSEGGSDHILSIDRIGHFERVGIPKHKVMDLLFVALERGVIVGYSGRDRPVYEVTFENERRRIAITVTSKGLIVGAHPISLKRKLRQHAYRS</sequence>
<keyword evidence="3" id="KW-1185">Reference proteome</keyword>
<dbReference type="KEGG" id="ahm:TL08_01930"/>
<accession>A0AAC9HL63</accession>
<evidence type="ECO:0000256" key="1">
    <source>
        <dbReference type="SAM" id="MobiDB-lite"/>
    </source>
</evidence>
<protein>
    <submittedName>
        <fullName evidence="2">Uncharacterized protein</fullName>
    </submittedName>
</protein>
<evidence type="ECO:0000313" key="2">
    <source>
        <dbReference type="EMBL" id="AOS61225.1"/>
    </source>
</evidence>